<evidence type="ECO:0000256" key="1">
    <source>
        <dbReference type="SAM" id="MobiDB-lite"/>
    </source>
</evidence>
<protein>
    <submittedName>
        <fullName evidence="3">Helix-turn-helix transcriptional regulator</fullName>
    </submittedName>
</protein>
<feature type="domain" description="HTH cro/C1-type" evidence="2">
    <location>
        <begin position="22"/>
        <end position="74"/>
    </location>
</feature>
<proteinExistence type="predicted"/>
<dbReference type="InterPro" id="IPR010982">
    <property type="entry name" value="Lambda_DNA-bd_dom_sf"/>
</dbReference>
<evidence type="ECO:0000313" key="4">
    <source>
        <dbReference type="Proteomes" id="UP001239019"/>
    </source>
</evidence>
<evidence type="ECO:0000259" key="2">
    <source>
        <dbReference type="PROSITE" id="PS50943"/>
    </source>
</evidence>
<accession>A0ABU0W4M9</accession>
<dbReference type="Gene3D" id="1.10.260.40">
    <property type="entry name" value="lambda repressor-like DNA-binding domains"/>
    <property type="match status" value="1"/>
</dbReference>
<organism evidence="3 4">
    <name type="scientific">Natronospira bacteriovora</name>
    <dbReference type="NCBI Taxonomy" id="3069753"/>
    <lineage>
        <taxon>Bacteria</taxon>
        <taxon>Pseudomonadati</taxon>
        <taxon>Pseudomonadota</taxon>
        <taxon>Gammaproteobacteria</taxon>
        <taxon>Natronospirales</taxon>
        <taxon>Natronospiraceae</taxon>
        <taxon>Natronospira</taxon>
    </lineage>
</organism>
<feature type="region of interest" description="Disordered" evidence="1">
    <location>
        <begin position="85"/>
        <end position="124"/>
    </location>
</feature>
<evidence type="ECO:0000313" key="3">
    <source>
        <dbReference type="EMBL" id="MDQ2068979.1"/>
    </source>
</evidence>
<dbReference type="Proteomes" id="UP001239019">
    <property type="component" value="Unassembled WGS sequence"/>
</dbReference>
<dbReference type="PROSITE" id="PS50943">
    <property type="entry name" value="HTH_CROC1"/>
    <property type="match status" value="1"/>
</dbReference>
<keyword evidence="4" id="KW-1185">Reference proteome</keyword>
<dbReference type="Pfam" id="PF01381">
    <property type="entry name" value="HTH_3"/>
    <property type="match status" value="1"/>
</dbReference>
<dbReference type="EMBL" id="JAVDDT010000002">
    <property type="protein sequence ID" value="MDQ2068979.1"/>
    <property type="molecule type" value="Genomic_DNA"/>
</dbReference>
<reference evidence="3 4" key="1">
    <citation type="submission" date="2023-08" db="EMBL/GenBank/DDBJ databases">
        <title>Whole-genome sequencing of halo(alkali)philic microorganisms from hypersaline lakes.</title>
        <authorList>
            <person name="Sorokin D.Y."/>
            <person name="Abbas B."/>
            <person name="Merkel A.Y."/>
        </authorList>
    </citation>
    <scope>NUCLEOTIDE SEQUENCE [LARGE SCALE GENOMIC DNA]</scope>
    <source>
        <strain evidence="3 4">AB-CW4</strain>
    </source>
</reference>
<dbReference type="RefSeq" id="WP_306727474.1">
    <property type="nucleotide sequence ID" value="NZ_JAVDDT010000002.1"/>
</dbReference>
<dbReference type="SUPFAM" id="SSF47413">
    <property type="entry name" value="lambda repressor-like DNA-binding domains"/>
    <property type="match status" value="1"/>
</dbReference>
<feature type="compositionally biased region" description="Basic and acidic residues" evidence="1">
    <location>
        <begin position="89"/>
        <end position="105"/>
    </location>
</feature>
<name>A0ABU0W4M9_9GAMM</name>
<dbReference type="InterPro" id="IPR001387">
    <property type="entry name" value="Cro/C1-type_HTH"/>
</dbReference>
<dbReference type="SMART" id="SM00530">
    <property type="entry name" value="HTH_XRE"/>
    <property type="match status" value="1"/>
</dbReference>
<sequence length="124" mass="13938">MRTVDWKSLSDEGVLGTLGERLARHRLNRNLTQAMVAREAGVARRTVSRLENGHAVDSHSLIRILRALDLLDRLDAFLPEPLPSPLALAERRGQERQRARPDAEPVAKGVADSSGWRWPDEEDQ</sequence>
<comment type="caution">
    <text evidence="3">The sequence shown here is derived from an EMBL/GenBank/DDBJ whole genome shotgun (WGS) entry which is preliminary data.</text>
</comment>
<gene>
    <name evidence="3" type="ORF">RBH19_03735</name>
</gene>
<dbReference type="CDD" id="cd00093">
    <property type="entry name" value="HTH_XRE"/>
    <property type="match status" value="1"/>
</dbReference>